<evidence type="ECO:0000256" key="5">
    <source>
        <dbReference type="SAM" id="SignalP"/>
    </source>
</evidence>
<dbReference type="InterPro" id="IPR001002">
    <property type="entry name" value="Chitin-bd_1"/>
</dbReference>
<accession>A0AAJ0C1A4</accession>
<dbReference type="InterPro" id="IPR018392">
    <property type="entry name" value="LysM"/>
</dbReference>
<dbReference type="AlphaFoldDB" id="A0AAJ0C1A4"/>
<dbReference type="InterPro" id="IPR036861">
    <property type="entry name" value="Endochitinase-like_sf"/>
</dbReference>
<evidence type="ECO:0000256" key="3">
    <source>
        <dbReference type="PROSITE-ProRule" id="PRU00261"/>
    </source>
</evidence>
<evidence type="ECO:0000256" key="4">
    <source>
        <dbReference type="SAM" id="MobiDB-lite"/>
    </source>
</evidence>
<keyword evidence="5" id="KW-0732">Signal</keyword>
<feature type="domain" description="LysM" evidence="8">
    <location>
        <begin position="42"/>
        <end position="89"/>
    </location>
</feature>
<dbReference type="PROSITE" id="PS51212">
    <property type="entry name" value="WSC"/>
    <property type="match status" value="2"/>
</dbReference>
<keyword evidence="10" id="KW-1185">Reference proteome</keyword>
<dbReference type="PANTHER" id="PTHR45964">
    <property type="entry name" value="WSCD FAMILY MEMBER CG9164"/>
    <property type="match status" value="1"/>
</dbReference>
<dbReference type="RefSeq" id="XP_060283481.1">
    <property type="nucleotide sequence ID" value="XM_060431470.1"/>
</dbReference>
<comment type="caution">
    <text evidence="3">Lacks conserved residue(s) required for the propagation of feature annotation.</text>
</comment>
<feature type="domain" description="WSC" evidence="7">
    <location>
        <begin position="301"/>
        <end position="393"/>
    </location>
</feature>
<reference evidence="9" key="1">
    <citation type="submission" date="2023-06" db="EMBL/GenBank/DDBJ databases">
        <title>Genome-scale phylogeny and comparative genomics of the fungal order Sordariales.</title>
        <authorList>
            <consortium name="Lawrence Berkeley National Laboratory"/>
            <person name="Hensen N."/>
            <person name="Bonometti L."/>
            <person name="Westerberg I."/>
            <person name="Brannstrom I.O."/>
            <person name="Guillou S."/>
            <person name="Cros-Aarteil S."/>
            <person name="Calhoun S."/>
            <person name="Haridas S."/>
            <person name="Kuo A."/>
            <person name="Mondo S."/>
            <person name="Pangilinan J."/>
            <person name="Riley R."/>
            <person name="Labutti K."/>
            <person name="Andreopoulos B."/>
            <person name="Lipzen A."/>
            <person name="Chen C."/>
            <person name="Yanf M."/>
            <person name="Daum C."/>
            <person name="Ng V."/>
            <person name="Clum A."/>
            <person name="Steindorff A."/>
            <person name="Ohm R."/>
            <person name="Martin F."/>
            <person name="Silar P."/>
            <person name="Natvig D."/>
            <person name="Lalanne C."/>
            <person name="Gautier V."/>
            <person name="Ament-Velasquez S.L."/>
            <person name="Kruys A."/>
            <person name="Hutchinson M.I."/>
            <person name="Powell A.J."/>
            <person name="Barry K."/>
            <person name="Miller A.N."/>
            <person name="Grigoriev I.V."/>
            <person name="Debuchy R."/>
            <person name="Gladieux P."/>
            <person name="Thoren M.H."/>
            <person name="Johannesson H."/>
        </authorList>
    </citation>
    <scope>NUCLEOTIDE SEQUENCE</scope>
    <source>
        <strain evidence="9">8032-3</strain>
    </source>
</reference>
<feature type="compositionally biased region" description="Low complexity" evidence="4">
    <location>
        <begin position="265"/>
        <end position="293"/>
    </location>
</feature>
<gene>
    <name evidence="9" type="ORF">QBC33DRAFT_586304</name>
</gene>
<dbReference type="PANTHER" id="PTHR45964:SF5">
    <property type="entry name" value="WSCD FAMILY MEMBER CG9164"/>
    <property type="match status" value="1"/>
</dbReference>
<dbReference type="GO" id="GO:0008061">
    <property type="term" value="F:chitin binding"/>
    <property type="evidence" value="ECO:0007669"/>
    <property type="project" value="UniProtKB-UniRule"/>
</dbReference>
<dbReference type="Gene3D" id="3.30.60.10">
    <property type="entry name" value="Endochitinase-like"/>
    <property type="match status" value="2"/>
</dbReference>
<dbReference type="SUPFAM" id="SSF57016">
    <property type="entry name" value="Plant lectins/antimicrobial peptides"/>
    <property type="match status" value="2"/>
</dbReference>
<feature type="chain" id="PRO_5042496886" evidence="5">
    <location>
        <begin position="22"/>
        <end position="500"/>
    </location>
</feature>
<feature type="domain" description="WSC" evidence="7">
    <location>
        <begin position="409"/>
        <end position="500"/>
    </location>
</feature>
<keyword evidence="2" id="KW-0677">Repeat</keyword>
<keyword evidence="1 3" id="KW-0147">Chitin-binding</keyword>
<dbReference type="InterPro" id="IPR002889">
    <property type="entry name" value="WSC_carb-bd"/>
</dbReference>
<dbReference type="Pfam" id="PF01822">
    <property type="entry name" value="WSC"/>
    <property type="match status" value="2"/>
</dbReference>
<feature type="domain" description="Chitin-binding type-1" evidence="6">
    <location>
        <begin position="152"/>
        <end position="197"/>
    </location>
</feature>
<feature type="region of interest" description="Disordered" evidence="4">
    <location>
        <begin position="264"/>
        <end position="293"/>
    </location>
</feature>
<feature type="signal peptide" evidence="5">
    <location>
        <begin position="1"/>
        <end position="21"/>
    </location>
</feature>
<evidence type="ECO:0000256" key="1">
    <source>
        <dbReference type="ARBA" id="ARBA00022669"/>
    </source>
</evidence>
<feature type="disulfide bond" evidence="3">
    <location>
        <begin position="234"/>
        <end position="248"/>
    </location>
</feature>
<dbReference type="PROSITE" id="PS51782">
    <property type="entry name" value="LYSM"/>
    <property type="match status" value="1"/>
</dbReference>
<comment type="caution">
    <text evidence="9">The sequence shown here is derived from an EMBL/GenBank/DDBJ whole genome shotgun (WGS) entry which is preliminary data.</text>
</comment>
<organism evidence="9 10">
    <name type="scientific">Phialemonium atrogriseum</name>
    <dbReference type="NCBI Taxonomy" id="1093897"/>
    <lineage>
        <taxon>Eukaryota</taxon>
        <taxon>Fungi</taxon>
        <taxon>Dikarya</taxon>
        <taxon>Ascomycota</taxon>
        <taxon>Pezizomycotina</taxon>
        <taxon>Sordariomycetes</taxon>
        <taxon>Sordariomycetidae</taxon>
        <taxon>Cephalothecales</taxon>
        <taxon>Cephalothecaceae</taxon>
        <taxon>Phialemonium</taxon>
    </lineage>
</organism>
<evidence type="ECO:0000313" key="10">
    <source>
        <dbReference type="Proteomes" id="UP001244011"/>
    </source>
</evidence>
<dbReference type="CDD" id="cd00035">
    <property type="entry name" value="ChtBD1"/>
    <property type="match status" value="1"/>
</dbReference>
<dbReference type="InterPro" id="IPR036779">
    <property type="entry name" value="LysM_dom_sf"/>
</dbReference>
<evidence type="ECO:0000313" key="9">
    <source>
        <dbReference type="EMBL" id="KAK1767268.1"/>
    </source>
</evidence>
<evidence type="ECO:0000259" key="8">
    <source>
        <dbReference type="PROSITE" id="PS51782"/>
    </source>
</evidence>
<protein>
    <submittedName>
        <fullName evidence="9">WSC domain-containing protein</fullName>
    </submittedName>
</protein>
<dbReference type="EMBL" id="MU839008">
    <property type="protein sequence ID" value="KAK1767268.1"/>
    <property type="molecule type" value="Genomic_DNA"/>
</dbReference>
<sequence length="500" mass="53310">MQSWRFLLFLLARPFLPGVKSDDCQPHQWKRDVDDIVCRYWATSPAEVNYYTCTQLALKYEETVEDFFFLNPTMDRDCETIQPNTDYCVRGYAEPLVSTDGSCGPSHGDIACPDATPCCNSETWQCGDTSDDCAPGTCYSGLCLGGTGYSLDGNCGPDNGGLKCGGKWGDCCSIDGVCGTGPDFCGPSNCESGACTNPATPTMPTEIPWQTGTTPDGSCGGAMGYTCDVVFGNCCNEDGVCGSRQSDCGTGCQPNFGMCDGVTKTSATPTPTPTDDPTSPTSPGSTPTATGDPMFVPSYGPFTLAGCYREPEGKRALANLYFDEEMTVEKCLDKASTYAWAGIEYGTECWYGFQLDIGAAQEDLNVDNCGFVCPGNPGEYCGSGGHLVLYSSSTQPPDEQPSQPAEVNGHPWYGCMTEATDARALSADTIDLDVSMSLEFCSYYCEGYTYFGVEYGRECYCGNSFNAGSVIAPASDCNMLCSGNYLEFCGAGNRLSVYGV</sequence>
<dbReference type="GeneID" id="85314657"/>
<dbReference type="Gene3D" id="3.10.350.10">
    <property type="entry name" value="LysM domain"/>
    <property type="match status" value="1"/>
</dbReference>
<evidence type="ECO:0000256" key="2">
    <source>
        <dbReference type="ARBA" id="ARBA00022737"/>
    </source>
</evidence>
<evidence type="ECO:0000259" key="7">
    <source>
        <dbReference type="PROSITE" id="PS51212"/>
    </source>
</evidence>
<dbReference type="PROSITE" id="PS50941">
    <property type="entry name" value="CHIT_BIND_I_2"/>
    <property type="match status" value="2"/>
</dbReference>
<feature type="disulfide bond" evidence="3">
    <location>
        <begin position="171"/>
        <end position="185"/>
    </location>
</feature>
<dbReference type="Proteomes" id="UP001244011">
    <property type="component" value="Unassembled WGS sequence"/>
</dbReference>
<dbReference type="SMART" id="SM00321">
    <property type="entry name" value="WSC"/>
    <property type="match status" value="2"/>
</dbReference>
<dbReference type="InterPro" id="IPR051589">
    <property type="entry name" value="Sialate-O-sulfotransferase"/>
</dbReference>
<name>A0AAJ0C1A4_9PEZI</name>
<evidence type="ECO:0000259" key="6">
    <source>
        <dbReference type="PROSITE" id="PS50941"/>
    </source>
</evidence>
<keyword evidence="3" id="KW-1015">Disulfide bond</keyword>
<feature type="domain" description="Chitin-binding type-1" evidence="6">
    <location>
        <begin position="216"/>
        <end position="261"/>
    </location>
</feature>
<proteinExistence type="predicted"/>